<dbReference type="RefSeq" id="WP_068770738.1">
    <property type="nucleotide sequence ID" value="NZ_CP109796.1"/>
</dbReference>
<dbReference type="InterPro" id="IPR025255">
    <property type="entry name" value="DUF4202"/>
</dbReference>
<organism evidence="1 2">
    <name type="scientific">Termitidicoccus mucosus</name>
    <dbReference type="NCBI Taxonomy" id="1184151"/>
    <lineage>
        <taxon>Bacteria</taxon>
        <taxon>Pseudomonadati</taxon>
        <taxon>Verrucomicrobiota</taxon>
        <taxon>Opitutia</taxon>
        <taxon>Opitutales</taxon>
        <taxon>Opitutaceae</taxon>
        <taxon>Termitidicoccus</taxon>
    </lineage>
</organism>
<evidence type="ECO:0000313" key="2">
    <source>
        <dbReference type="Proteomes" id="UP000078486"/>
    </source>
</evidence>
<name>A0A178IJE8_9BACT</name>
<sequence>MDAYAHARQLIDQAHSADPARTGDGHPAELVYADNMERWLLRLAPGAPPLLRLGARCQHLERWSVPRSSYPEGRAAYLSWRKSLYKKQADRARELLLEAGVAAAEADEVAVWVSKTGLKVNASTQALEDAACLVFLEKEINAFATQHADYPREKFVDIIRKTWRKMTPAAQALALTINLSPEIGALVNEALAGQAPDPKPQIPRQSP</sequence>
<evidence type="ECO:0000313" key="1">
    <source>
        <dbReference type="EMBL" id="OAM89289.1"/>
    </source>
</evidence>
<dbReference type="Pfam" id="PF13875">
    <property type="entry name" value="DUF4202"/>
    <property type="match status" value="1"/>
</dbReference>
<protein>
    <recommendedName>
        <fullName evidence="3">DUF4202 domain-containing protein</fullName>
    </recommendedName>
</protein>
<reference evidence="1 2" key="1">
    <citation type="submission" date="2016-01" db="EMBL/GenBank/DDBJ databases">
        <title>High potential of lignocellulose degradation of a new Verrucomicrobia species.</title>
        <authorList>
            <person name="Wang Y."/>
            <person name="Shi Y."/>
            <person name="Qiu Z."/>
            <person name="Liu S."/>
            <person name="Yang H."/>
        </authorList>
    </citation>
    <scope>NUCLEOTIDE SEQUENCE [LARGE SCALE GENOMIC DNA]</scope>
    <source>
        <strain evidence="1 2">TSB47</strain>
    </source>
</reference>
<dbReference type="Proteomes" id="UP000078486">
    <property type="component" value="Unassembled WGS sequence"/>
</dbReference>
<dbReference type="STRING" id="1184151.AW736_13635"/>
<evidence type="ECO:0008006" key="3">
    <source>
        <dbReference type="Google" id="ProtNLM"/>
    </source>
</evidence>
<comment type="caution">
    <text evidence="1">The sequence shown here is derived from an EMBL/GenBank/DDBJ whole genome shotgun (WGS) entry which is preliminary data.</text>
</comment>
<proteinExistence type="predicted"/>
<dbReference type="AlphaFoldDB" id="A0A178IJE8"/>
<accession>A0A178IJE8</accession>
<dbReference type="PANTHER" id="PTHR41729">
    <property type="entry name" value="GLUTAMYL-TRNA SYNTHETASE"/>
    <property type="match status" value="1"/>
</dbReference>
<gene>
    <name evidence="1" type="ORF">AW736_13635</name>
</gene>
<dbReference type="OrthoDB" id="9799165at2"/>
<keyword evidence="2" id="KW-1185">Reference proteome</keyword>
<dbReference type="PANTHER" id="PTHR41729:SF1">
    <property type="entry name" value="GLUTAMYL-TRNA SYNTHETASE"/>
    <property type="match status" value="1"/>
</dbReference>
<dbReference type="EMBL" id="LRRQ01000099">
    <property type="protein sequence ID" value="OAM89289.1"/>
    <property type="molecule type" value="Genomic_DNA"/>
</dbReference>